<proteinExistence type="predicted"/>
<dbReference type="AlphaFoldDB" id="A0A645EBG5"/>
<comment type="caution">
    <text evidence="1">The sequence shown here is derived from an EMBL/GenBank/DDBJ whole genome shotgun (WGS) entry which is preliminary data.</text>
</comment>
<evidence type="ECO:0000313" key="1">
    <source>
        <dbReference type="EMBL" id="MPM99384.1"/>
    </source>
</evidence>
<accession>A0A645EBG5</accession>
<dbReference type="EMBL" id="VSSQ01045482">
    <property type="protein sequence ID" value="MPM99384.1"/>
    <property type="molecule type" value="Genomic_DNA"/>
</dbReference>
<organism evidence="1">
    <name type="scientific">bioreactor metagenome</name>
    <dbReference type="NCBI Taxonomy" id="1076179"/>
    <lineage>
        <taxon>unclassified sequences</taxon>
        <taxon>metagenomes</taxon>
        <taxon>ecological metagenomes</taxon>
    </lineage>
</organism>
<gene>
    <name evidence="1" type="ORF">SDC9_146575</name>
</gene>
<name>A0A645EBG5_9ZZZZ</name>
<sequence length="101" mass="11712">MARRFRVGLVVERRQPRVVIVSDGLRVFRQDLLLFRGPDGVGRADLRDILRNGVYFVGERANVLMDVWRQGQHFFHLLLRDAARAGVGHRERGGDAVRRYE</sequence>
<reference evidence="1" key="1">
    <citation type="submission" date="2019-08" db="EMBL/GenBank/DDBJ databases">
        <authorList>
            <person name="Kucharzyk K."/>
            <person name="Murdoch R.W."/>
            <person name="Higgins S."/>
            <person name="Loffler F."/>
        </authorList>
    </citation>
    <scope>NUCLEOTIDE SEQUENCE</scope>
</reference>
<protein>
    <submittedName>
        <fullName evidence="1">Uncharacterized protein</fullName>
    </submittedName>
</protein>